<evidence type="ECO:0000313" key="3">
    <source>
        <dbReference type="Proteomes" id="UP000319257"/>
    </source>
</evidence>
<dbReference type="OrthoDB" id="10037289at2759"/>
<dbReference type="EMBL" id="SKBQ01000068">
    <property type="protein sequence ID" value="TPX09354.1"/>
    <property type="molecule type" value="Genomic_DNA"/>
</dbReference>
<dbReference type="GeneID" id="41976845"/>
<keyword evidence="3" id="KW-1185">Reference proteome</keyword>
<evidence type="ECO:0000313" key="2">
    <source>
        <dbReference type="EMBL" id="TPX09354.1"/>
    </source>
</evidence>
<dbReference type="Proteomes" id="UP000319257">
    <property type="component" value="Unassembled WGS sequence"/>
</dbReference>
<feature type="compositionally biased region" description="Low complexity" evidence="1">
    <location>
        <begin position="23"/>
        <end position="32"/>
    </location>
</feature>
<dbReference type="InParanoid" id="A0A507AS55"/>
<name>A0A507AS55_9PEZI</name>
<sequence length="414" mass="45241">MPPKRQAAAAAAGGNGPSKRAKSSSTKKTATGSDDDADIPTSARWAAVSVSKNAASSYHTVTKDKSKAYTYQCSCPERFGNKKQRGSDDEDDEDEDDDDDEDEEVDPNGCGTKVCVCKDAPDKHPGHPWLVTDAGKQKFYGQVTMAALRDPDNFGMYTFNDHMAYGVVEVLQNLMIDFNEAEEVEHGTWEQWVVCEAMVLFLNLSQGRDFILVEDGELARTTLCLIGRMFLTMLARLEREDKLSPTSEVRNIAPVMAAYIGVAHEMRSDKYDVLEDRGDKTKKGGAKGFSYNEARFDDHVAAYAKKHGIKLGGGDDDGRLGRLGALAGKCDAGAGLPAPGADPWSWKAAWREYVKEYDGLPLPGRGGCVRVGGDRLDITTWSSKERKAASFGGKDPLGPKELKMIKEGMVLMMR</sequence>
<dbReference type="AlphaFoldDB" id="A0A507AS55"/>
<protein>
    <submittedName>
        <fullName evidence="2">Uncharacterized protein</fullName>
    </submittedName>
</protein>
<reference evidence="2 3" key="1">
    <citation type="submission" date="2019-06" db="EMBL/GenBank/DDBJ databases">
        <title>Draft genome sequence of the filamentous fungus Phialemoniopsis curvata isolated from diesel fuel.</title>
        <authorList>
            <person name="Varaljay V.A."/>
            <person name="Lyon W.J."/>
            <person name="Crouch A.L."/>
            <person name="Drake C.E."/>
            <person name="Hollomon J.M."/>
            <person name="Nadeau L.J."/>
            <person name="Nunn H.S."/>
            <person name="Stevenson B.S."/>
            <person name="Bojanowski C.L."/>
            <person name="Crookes-Goodson W.J."/>
        </authorList>
    </citation>
    <scope>NUCLEOTIDE SEQUENCE [LARGE SCALE GENOMIC DNA]</scope>
    <source>
        <strain evidence="2 3">D216</strain>
    </source>
</reference>
<proteinExistence type="predicted"/>
<gene>
    <name evidence="2" type="ORF">E0L32_009398</name>
</gene>
<feature type="region of interest" description="Disordered" evidence="1">
    <location>
        <begin position="1"/>
        <end position="40"/>
    </location>
</feature>
<comment type="caution">
    <text evidence="2">The sequence shown here is derived from an EMBL/GenBank/DDBJ whole genome shotgun (WGS) entry which is preliminary data.</text>
</comment>
<accession>A0A507AS55</accession>
<organism evidence="2 3">
    <name type="scientific">Thyridium curvatum</name>
    <dbReference type="NCBI Taxonomy" id="1093900"/>
    <lineage>
        <taxon>Eukaryota</taxon>
        <taxon>Fungi</taxon>
        <taxon>Dikarya</taxon>
        <taxon>Ascomycota</taxon>
        <taxon>Pezizomycotina</taxon>
        <taxon>Sordariomycetes</taxon>
        <taxon>Sordariomycetidae</taxon>
        <taxon>Thyridiales</taxon>
        <taxon>Thyridiaceae</taxon>
        <taxon>Thyridium</taxon>
    </lineage>
</organism>
<feature type="compositionally biased region" description="Acidic residues" evidence="1">
    <location>
        <begin position="88"/>
        <end position="106"/>
    </location>
</feature>
<feature type="region of interest" description="Disordered" evidence="1">
    <location>
        <begin position="80"/>
        <end position="108"/>
    </location>
</feature>
<evidence type="ECO:0000256" key="1">
    <source>
        <dbReference type="SAM" id="MobiDB-lite"/>
    </source>
</evidence>
<dbReference type="RefSeq" id="XP_030991065.1">
    <property type="nucleotide sequence ID" value="XM_031144359.1"/>
</dbReference>